<dbReference type="Proteomes" id="UP001642520">
    <property type="component" value="Unassembled WGS sequence"/>
</dbReference>
<name>A0ABP1NF57_XYLVO</name>
<gene>
    <name evidence="1" type="ORF">XYLVIOL_LOCUS3433</name>
</gene>
<sequence length="96" mass="10483">MTTSKDLLFILYIYGGDWNSRVDLVGQIAEGKRLLDSPLFPLFFAATLSSIEDARTSLGASLASLARDMGLRVLFMVSNILINFTTQQIAGLIGKI</sequence>
<reference evidence="1 2" key="1">
    <citation type="submission" date="2024-08" db="EMBL/GenBank/DDBJ databases">
        <authorList>
            <person name="Will J Nash"/>
            <person name="Angela Man"/>
            <person name="Seanna McTaggart"/>
            <person name="Kendall Baker"/>
            <person name="Tom Barker"/>
            <person name="Leah Catchpole"/>
            <person name="Alex Durrant"/>
            <person name="Karim Gharbi"/>
            <person name="Naomi Irish"/>
            <person name="Gemy Kaithakottil"/>
            <person name="Debby Ku"/>
            <person name="Aaliyah Providence"/>
            <person name="Felix Shaw"/>
            <person name="David Swarbreck"/>
            <person name="Chris Watkins"/>
            <person name="Ann M. McCartney"/>
            <person name="Giulio Formenti"/>
            <person name="Alice Mouton"/>
            <person name="Noel Vella"/>
            <person name="Bjorn M von Reumont"/>
            <person name="Adriana Vella"/>
            <person name="Wilfried Haerty"/>
        </authorList>
    </citation>
    <scope>NUCLEOTIDE SEQUENCE [LARGE SCALE GENOMIC DNA]</scope>
</reference>
<evidence type="ECO:0000313" key="1">
    <source>
        <dbReference type="EMBL" id="CAL7938693.1"/>
    </source>
</evidence>
<comment type="caution">
    <text evidence="1">The sequence shown here is derived from an EMBL/GenBank/DDBJ whole genome shotgun (WGS) entry which is preliminary data.</text>
</comment>
<evidence type="ECO:0000313" key="2">
    <source>
        <dbReference type="Proteomes" id="UP001642520"/>
    </source>
</evidence>
<keyword evidence="2" id="KW-1185">Reference proteome</keyword>
<protein>
    <submittedName>
        <fullName evidence="1">Uncharacterized protein</fullName>
    </submittedName>
</protein>
<dbReference type="EMBL" id="CAXAJV020001289">
    <property type="protein sequence ID" value="CAL7938693.1"/>
    <property type="molecule type" value="Genomic_DNA"/>
</dbReference>
<accession>A0ABP1NF57</accession>
<proteinExistence type="predicted"/>
<organism evidence="1 2">
    <name type="scientific">Xylocopa violacea</name>
    <name type="common">Violet carpenter bee</name>
    <name type="synonym">Apis violacea</name>
    <dbReference type="NCBI Taxonomy" id="135666"/>
    <lineage>
        <taxon>Eukaryota</taxon>
        <taxon>Metazoa</taxon>
        <taxon>Ecdysozoa</taxon>
        <taxon>Arthropoda</taxon>
        <taxon>Hexapoda</taxon>
        <taxon>Insecta</taxon>
        <taxon>Pterygota</taxon>
        <taxon>Neoptera</taxon>
        <taxon>Endopterygota</taxon>
        <taxon>Hymenoptera</taxon>
        <taxon>Apocrita</taxon>
        <taxon>Aculeata</taxon>
        <taxon>Apoidea</taxon>
        <taxon>Anthophila</taxon>
        <taxon>Apidae</taxon>
        <taxon>Xylocopa</taxon>
        <taxon>Xylocopa</taxon>
    </lineage>
</organism>